<evidence type="ECO:0000313" key="1">
    <source>
        <dbReference type="EMBL" id="JAD58399.1"/>
    </source>
</evidence>
<reference evidence="1" key="2">
    <citation type="journal article" date="2015" name="Data Brief">
        <title>Shoot transcriptome of the giant reed, Arundo donax.</title>
        <authorList>
            <person name="Barrero R.A."/>
            <person name="Guerrero F.D."/>
            <person name="Moolhuijzen P."/>
            <person name="Goolsby J.A."/>
            <person name="Tidwell J."/>
            <person name="Bellgard S.E."/>
            <person name="Bellgard M.I."/>
        </authorList>
    </citation>
    <scope>NUCLEOTIDE SEQUENCE</scope>
    <source>
        <tissue evidence="1">Shoot tissue taken approximately 20 cm above the soil surface</tissue>
    </source>
</reference>
<accession>A0A0A9B312</accession>
<name>A0A0A9B312_ARUDO</name>
<organism evidence="1">
    <name type="scientific">Arundo donax</name>
    <name type="common">Giant reed</name>
    <name type="synonym">Donax arundinaceus</name>
    <dbReference type="NCBI Taxonomy" id="35708"/>
    <lineage>
        <taxon>Eukaryota</taxon>
        <taxon>Viridiplantae</taxon>
        <taxon>Streptophyta</taxon>
        <taxon>Embryophyta</taxon>
        <taxon>Tracheophyta</taxon>
        <taxon>Spermatophyta</taxon>
        <taxon>Magnoliopsida</taxon>
        <taxon>Liliopsida</taxon>
        <taxon>Poales</taxon>
        <taxon>Poaceae</taxon>
        <taxon>PACMAD clade</taxon>
        <taxon>Arundinoideae</taxon>
        <taxon>Arundineae</taxon>
        <taxon>Arundo</taxon>
    </lineage>
</organism>
<sequence>MALKITKINKGMTNLVLEPMIICINNSILCKSLFLPINKCCVNCS</sequence>
<protein>
    <submittedName>
        <fullName evidence="1">Uncharacterized protein</fullName>
    </submittedName>
</protein>
<dbReference type="EMBL" id="GBRH01239496">
    <property type="protein sequence ID" value="JAD58399.1"/>
    <property type="molecule type" value="Transcribed_RNA"/>
</dbReference>
<proteinExistence type="predicted"/>
<reference evidence="1" key="1">
    <citation type="submission" date="2014-09" db="EMBL/GenBank/DDBJ databases">
        <authorList>
            <person name="Magalhaes I.L.F."/>
            <person name="Oliveira U."/>
            <person name="Santos F.R."/>
            <person name="Vidigal T.H.D.A."/>
            <person name="Brescovit A.D."/>
            <person name="Santos A.J."/>
        </authorList>
    </citation>
    <scope>NUCLEOTIDE SEQUENCE</scope>
    <source>
        <tissue evidence="1">Shoot tissue taken approximately 20 cm above the soil surface</tissue>
    </source>
</reference>
<dbReference type="AlphaFoldDB" id="A0A0A9B312"/>